<name>A0A8X6X570_9ARAC</name>
<protein>
    <submittedName>
        <fullName evidence="1">Uncharacterized protein</fullName>
    </submittedName>
</protein>
<gene>
    <name evidence="1" type="ORF">TNIN_389741</name>
</gene>
<dbReference type="EMBL" id="BMAV01004944">
    <property type="protein sequence ID" value="GFY45641.1"/>
    <property type="molecule type" value="Genomic_DNA"/>
</dbReference>
<dbReference type="AlphaFoldDB" id="A0A8X6X570"/>
<sequence length="104" mass="11550">MKNGGGLKLVVEAGRKNSHSGFWGGGKKFAKFLEPLVALLPGNCVLREKSRPGEIPHPTMRARWINYCVFFKRKVQSEEIINSPWGLGVPADSLRAALVNFKEN</sequence>
<comment type="caution">
    <text evidence="1">The sequence shown here is derived from an EMBL/GenBank/DDBJ whole genome shotgun (WGS) entry which is preliminary data.</text>
</comment>
<evidence type="ECO:0000313" key="2">
    <source>
        <dbReference type="Proteomes" id="UP000886998"/>
    </source>
</evidence>
<evidence type="ECO:0000313" key="1">
    <source>
        <dbReference type="EMBL" id="GFY45641.1"/>
    </source>
</evidence>
<keyword evidence="2" id="KW-1185">Reference proteome</keyword>
<organism evidence="1 2">
    <name type="scientific">Trichonephila inaurata madagascariensis</name>
    <dbReference type="NCBI Taxonomy" id="2747483"/>
    <lineage>
        <taxon>Eukaryota</taxon>
        <taxon>Metazoa</taxon>
        <taxon>Ecdysozoa</taxon>
        <taxon>Arthropoda</taxon>
        <taxon>Chelicerata</taxon>
        <taxon>Arachnida</taxon>
        <taxon>Araneae</taxon>
        <taxon>Araneomorphae</taxon>
        <taxon>Entelegynae</taxon>
        <taxon>Araneoidea</taxon>
        <taxon>Nephilidae</taxon>
        <taxon>Trichonephila</taxon>
        <taxon>Trichonephila inaurata</taxon>
    </lineage>
</organism>
<reference evidence="1" key="1">
    <citation type="submission" date="2020-08" db="EMBL/GenBank/DDBJ databases">
        <title>Multicomponent nature underlies the extraordinary mechanical properties of spider dragline silk.</title>
        <authorList>
            <person name="Kono N."/>
            <person name="Nakamura H."/>
            <person name="Mori M."/>
            <person name="Yoshida Y."/>
            <person name="Ohtoshi R."/>
            <person name="Malay A.D."/>
            <person name="Moran D.A.P."/>
            <person name="Tomita M."/>
            <person name="Numata K."/>
            <person name="Arakawa K."/>
        </authorList>
    </citation>
    <scope>NUCLEOTIDE SEQUENCE</scope>
</reference>
<accession>A0A8X6X570</accession>
<dbReference type="Proteomes" id="UP000886998">
    <property type="component" value="Unassembled WGS sequence"/>
</dbReference>
<proteinExistence type="predicted"/>